<evidence type="ECO:0000313" key="4">
    <source>
        <dbReference type="EMBL" id="KAK8525012.1"/>
    </source>
</evidence>
<dbReference type="InterPro" id="IPR000073">
    <property type="entry name" value="AB_hydrolase_1"/>
</dbReference>
<reference evidence="4 5" key="1">
    <citation type="journal article" date="2024" name="G3 (Bethesda)">
        <title>Genome assembly of Hibiscus sabdariffa L. provides insights into metabolisms of medicinal natural products.</title>
        <authorList>
            <person name="Kim T."/>
        </authorList>
    </citation>
    <scope>NUCLEOTIDE SEQUENCE [LARGE SCALE GENOMIC DNA]</scope>
    <source>
        <strain evidence="4">TK-2024</strain>
        <tissue evidence="4">Old leaves</tissue>
    </source>
</reference>
<protein>
    <recommendedName>
        <fullName evidence="3">AB hydrolase-1 domain-containing protein</fullName>
    </recommendedName>
</protein>
<keyword evidence="2" id="KW-0472">Membrane</keyword>
<dbReference type="InterPro" id="IPR029058">
    <property type="entry name" value="AB_hydrolase_fold"/>
</dbReference>
<dbReference type="PANTHER" id="PTHR43689">
    <property type="entry name" value="HYDROLASE"/>
    <property type="match status" value="1"/>
</dbReference>
<dbReference type="Proteomes" id="UP001472677">
    <property type="component" value="Unassembled WGS sequence"/>
</dbReference>
<organism evidence="4 5">
    <name type="scientific">Hibiscus sabdariffa</name>
    <name type="common">roselle</name>
    <dbReference type="NCBI Taxonomy" id="183260"/>
    <lineage>
        <taxon>Eukaryota</taxon>
        <taxon>Viridiplantae</taxon>
        <taxon>Streptophyta</taxon>
        <taxon>Embryophyta</taxon>
        <taxon>Tracheophyta</taxon>
        <taxon>Spermatophyta</taxon>
        <taxon>Magnoliopsida</taxon>
        <taxon>eudicotyledons</taxon>
        <taxon>Gunneridae</taxon>
        <taxon>Pentapetalae</taxon>
        <taxon>rosids</taxon>
        <taxon>malvids</taxon>
        <taxon>Malvales</taxon>
        <taxon>Malvaceae</taxon>
        <taxon>Malvoideae</taxon>
        <taxon>Hibiscus</taxon>
    </lineage>
</organism>
<feature type="transmembrane region" description="Helical" evidence="2">
    <location>
        <begin position="106"/>
        <end position="129"/>
    </location>
</feature>
<dbReference type="Pfam" id="PF12697">
    <property type="entry name" value="Abhydrolase_6"/>
    <property type="match status" value="1"/>
</dbReference>
<comment type="caution">
    <text evidence="4">The sequence shown here is derived from an EMBL/GenBank/DDBJ whole genome shotgun (WGS) entry which is preliminary data.</text>
</comment>
<evidence type="ECO:0000313" key="5">
    <source>
        <dbReference type="Proteomes" id="UP001472677"/>
    </source>
</evidence>
<sequence length="649" mass="71357">MVMKAWMVVEKGRRIVRTAIFMVAMLASLVASSLPLLVAVGDIMVPFLLLFSFTCVTCYGFNEHFRHYAFKSSLIDIPLVSILRSIIITCVYSLCDGPALSHGPYVGTVTLCSFVSILVLSIKACVFTVNSGIEAETSSASQRLHWKKPWGMPVLFLSSVVFALGHTVIAYRTSCRARRKLLFHRVDPEAVLSCKNVFSGFQKVPRSPTPSAGKTPKSDSEARRKPFGQSHDEGELPVRLLADIDSLFITLQGLTIHYKLSFPGSPPRSLSSTTFLEPKVSFTPELALGRLKLDRKVLSLSSKTQSHRLQRSYSNKFHSSSLYAPLLDGPPTSPVLSEDIPVFRLDDSDAQVETSHLNPGTLEQDIEANGEFGIVLVHGFGGGVFSWRHVMEVLARQVGCSVAAFDRPGWGLTSRPSRTDWEGKELPNPYKLETQVDLLLSFCSEMGFSSVVLVGHDDGGLLALKAAQKVQTSMNSFNITIKAVVLLNVSLSREVVPAFARILLRTSLGKKHLVRPLLRTEITQVVNRRAWYDATKLTTEVLSFYKAPLCVEGWDEALHEIGRLSHETILSPQNATSLLKAIEEMPVLVIAGAEDAHISLKSSQAMASKLVNSRLVAISGCGHLPHEECPKALLEAISPFINRLLLKPE</sequence>
<feature type="compositionally biased region" description="Basic and acidic residues" evidence="1">
    <location>
        <begin position="216"/>
        <end position="232"/>
    </location>
</feature>
<dbReference type="Gene3D" id="3.40.50.1820">
    <property type="entry name" value="alpha/beta hydrolase"/>
    <property type="match status" value="1"/>
</dbReference>
<proteinExistence type="predicted"/>
<evidence type="ECO:0000256" key="1">
    <source>
        <dbReference type="SAM" id="MobiDB-lite"/>
    </source>
</evidence>
<evidence type="ECO:0000256" key="2">
    <source>
        <dbReference type="SAM" id="Phobius"/>
    </source>
</evidence>
<feature type="domain" description="AB hydrolase-1" evidence="3">
    <location>
        <begin position="374"/>
        <end position="635"/>
    </location>
</feature>
<dbReference type="SUPFAM" id="SSF53474">
    <property type="entry name" value="alpha/beta-Hydrolases"/>
    <property type="match status" value="1"/>
</dbReference>
<dbReference type="InterPro" id="IPR000639">
    <property type="entry name" value="Epox_hydrolase-like"/>
</dbReference>
<feature type="region of interest" description="Disordered" evidence="1">
    <location>
        <begin position="204"/>
        <end position="232"/>
    </location>
</feature>
<keyword evidence="2" id="KW-1133">Transmembrane helix</keyword>
<feature type="transmembrane region" description="Helical" evidence="2">
    <location>
        <begin position="74"/>
        <end position="94"/>
    </location>
</feature>
<dbReference type="EMBL" id="JBBPBM010000041">
    <property type="protein sequence ID" value="KAK8525012.1"/>
    <property type="molecule type" value="Genomic_DNA"/>
</dbReference>
<dbReference type="PRINTS" id="PR00412">
    <property type="entry name" value="EPOXHYDRLASE"/>
</dbReference>
<feature type="transmembrane region" description="Helical" evidence="2">
    <location>
        <begin position="150"/>
        <end position="171"/>
    </location>
</feature>
<feature type="transmembrane region" description="Helical" evidence="2">
    <location>
        <begin position="43"/>
        <end position="62"/>
    </location>
</feature>
<keyword evidence="2" id="KW-0812">Transmembrane</keyword>
<name>A0ABR2CXX3_9ROSI</name>
<dbReference type="PANTHER" id="PTHR43689:SF8">
    <property type="entry name" value="ALPHA_BETA-HYDROLASES SUPERFAMILY PROTEIN"/>
    <property type="match status" value="1"/>
</dbReference>
<gene>
    <name evidence="4" type="ORF">V6N12_029861</name>
</gene>
<evidence type="ECO:0000259" key="3">
    <source>
        <dbReference type="Pfam" id="PF12697"/>
    </source>
</evidence>
<accession>A0ABR2CXX3</accession>
<keyword evidence="5" id="KW-1185">Reference proteome</keyword>